<dbReference type="RefSeq" id="WP_108996954.1">
    <property type="nucleotide sequence ID" value="NZ_QEEX01000001.1"/>
</dbReference>
<dbReference type="SUPFAM" id="SSF55298">
    <property type="entry name" value="YjgF-like"/>
    <property type="match status" value="1"/>
</dbReference>
<dbReference type="PANTHER" id="PTHR11803">
    <property type="entry name" value="2-IMINOBUTANOATE/2-IMINOPROPANOATE DEAMINASE RIDA"/>
    <property type="match status" value="1"/>
</dbReference>
<dbReference type="GO" id="GO:0019239">
    <property type="term" value="F:deaminase activity"/>
    <property type="evidence" value="ECO:0007669"/>
    <property type="project" value="TreeGrafter"/>
</dbReference>
<proteinExistence type="predicted"/>
<name>A0A2U1SZ67_9MICO</name>
<dbReference type="GO" id="GO:0005829">
    <property type="term" value="C:cytosol"/>
    <property type="evidence" value="ECO:0007669"/>
    <property type="project" value="TreeGrafter"/>
</dbReference>
<dbReference type="Gene3D" id="3.30.1330.40">
    <property type="entry name" value="RutC-like"/>
    <property type="match status" value="1"/>
</dbReference>
<accession>A0A2U1SZ67</accession>
<sequence length="127" mass="13158">MTRFSDVPALGEPRGAYSFIAEAGGLVFSAGIGPFTPDNAPLSSDAAEQTESVIDNIESALAVVGLGLGDVVKVTVMVQNFAADFAAVTEVYGRRFPQPYPVRTVFGADLPGPLVAMDVTAVRPAAQ</sequence>
<reference evidence="2" key="1">
    <citation type="submission" date="2018-04" db="EMBL/GenBank/DDBJ databases">
        <authorList>
            <person name="Liu S."/>
            <person name="Wang Z."/>
            <person name="Li J."/>
        </authorList>
    </citation>
    <scope>NUCLEOTIDE SEQUENCE [LARGE SCALE GENOMIC DNA]</scope>
    <source>
        <strain evidence="2">S1194</strain>
    </source>
</reference>
<dbReference type="CDD" id="cd00448">
    <property type="entry name" value="YjgF_YER057c_UK114_family"/>
    <property type="match status" value="1"/>
</dbReference>
<dbReference type="Pfam" id="PF01042">
    <property type="entry name" value="Ribonuc_L-PSP"/>
    <property type="match status" value="1"/>
</dbReference>
<evidence type="ECO:0000313" key="2">
    <source>
        <dbReference type="Proteomes" id="UP000244978"/>
    </source>
</evidence>
<dbReference type="InterPro" id="IPR035959">
    <property type="entry name" value="RutC-like_sf"/>
</dbReference>
<keyword evidence="2" id="KW-1185">Reference proteome</keyword>
<dbReference type="PANTHER" id="PTHR11803:SF39">
    <property type="entry name" value="2-IMINOBUTANOATE_2-IMINOPROPANOATE DEAMINASE"/>
    <property type="match status" value="1"/>
</dbReference>
<dbReference type="InterPro" id="IPR006175">
    <property type="entry name" value="YjgF/YER057c/UK114"/>
</dbReference>
<dbReference type="Proteomes" id="UP000244978">
    <property type="component" value="Unassembled WGS sequence"/>
</dbReference>
<organism evidence="1 2">
    <name type="scientific">Homoserinimonas hongtaonis</name>
    <dbReference type="NCBI Taxonomy" id="2079791"/>
    <lineage>
        <taxon>Bacteria</taxon>
        <taxon>Bacillati</taxon>
        <taxon>Actinomycetota</taxon>
        <taxon>Actinomycetes</taxon>
        <taxon>Micrococcales</taxon>
        <taxon>Microbacteriaceae</taxon>
        <taxon>Homoserinimonas</taxon>
    </lineage>
</organism>
<gene>
    <name evidence="1" type="ORF">DF220_03060</name>
</gene>
<dbReference type="EMBL" id="QEEX01000001">
    <property type="protein sequence ID" value="PWB96925.1"/>
    <property type="molecule type" value="Genomic_DNA"/>
</dbReference>
<comment type="caution">
    <text evidence="1">The sequence shown here is derived from an EMBL/GenBank/DDBJ whole genome shotgun (WGS) entry which is preliminary data.</text>
</comment>
<evidence type="ECO:0000313" key="1">
    <source>
        <dbReference type="EMBL" id="PWB96925.1"/>
    </source>
</evidence>
<dbReference type="AlphaFoldDB" id="A0A2U1SZ67"/>
<protein>
    <submittedName>
        <fullName evidence="1">Reactive intermediate/imine deaminase</fullName>
    </submittedName>
</protein>